<organism evidence="1 2">
    <name type="scientific">Halosquirtibacter laminarini</name>
    <dbReference type="NCBI Taxonomy" id="3374600"/>
    <lineage>
        <taxon>Bacteria</taxon>
        <taxon>Pseudomonadati</taxon>
        <taxon>Bacteroidota</taxon>
        <taxon>Bacteroidia</taxon>
        <taxon>Marinilabiliales</taxon>
        <taxon>Prolixibacteraceae</taxon>
        <taxon>Halosquirtibacter</taxon>
    </lineage>
</organism>
<name>A0AC61NJ58_9BACT</name>
<proteinExistence type="predicted"/>
<gene>
    <name evidence="1" type="ORF">K4L44_08075</name>
</gene>
<evidence type="ECO:0000313" key="2">
    <source>
        <dbReference type="Proteomes" id="UP000826212"/>
    </source>
</evidence>
<evidence type="ECO:0000313" key="1">
    <source>
        <dbReference type="EMBL" id="QZE15779.1"/>
    </source>
</evidence>
<sequence length="146" mass="17073">MTLQETRMRLDEIILIYHDTQNVKDARKFQKLLSTLEHRSFSQEEKLSIEEQLDFLNIEVDNDYKRMNFQAKYWKFSAFLRNKYGLVPKGYYVRTWSLYGICMGACVGIIGGLFYSSVGISLGMVLGYAMGRQREEALQKEGKILF</sequence>
<reference evidence="1" key="1">
    <citation type="submission" date="2021-08" db="EMBL/GenBank/DDBJ databases">
        <title>Novel anaerobic bacterium isolated from sea squirt in East Sea, Republic of Korea.</title>
        <authorList>
            <person name="Nguyen T.H."/>
            <person name="Li Z."/>
            <person name="Lee Y.-J."/>
            <person name="Ko J."/>
            <person name="Kim S.-G."/>
        </authorList>
    </citation>
    <scope>NUCLEOTIDE SEQUENCE</scope>
    <source>
        <strain evidence="1">KCTC 25031</strain>
    </source>
</reference>
<keyword evidence="2" id="KW-1185">Reference proteome</keyword>
<protein>
    <submittedName>
        <fullName evidence="1">Uncharacterized protein</fullName>
    </submittedName>
</protein>
<dbReference type="Proteomes" id="UP000826212">
    <property type="component" value="Chromosome"/>
</dbReference>
<accession>A0AC61NJ58</accession>
<dbReference type="EMBL" id="CP081303">
    <property type="protein sequence ID" value="QZE15779.1"/>
    <property type="molecule type" value="Genomic_DNA"/>
</dbReference>